<evidence type="ECO:0000313" key="3">
    <source>
        <dbReference type="WBParaSite" id="HPBE_0000454801-mRNA-1"/>
    </source>
</evidence>
<name>A0A183FE06_HELPZ</name>
<dbReference type="AlphaFoldDB" id="A0A183FE06"/>
<reference evidence="1 2" key="1">
    <citation type="submission" date="2018-11" db="EMBL/GenBank/DDBJ databases">
        <authorList>
            <consortium name="Pathogen Informatics"/>
        </authorList>
    </citation>
    <scope>NUCLEOTIDE SEQUENCE [LARGE SCALE GENOMIC DNA]</scope>
</reference>
<keyword evidence="2" id="KW-1185">Reference proteome</keyword>
<reference evidence="3" key="2">
    <citation type="submission" date="2019-09" db="UniProtKB">
        <authorList>
            <consortium name="WormBaseParasite"/>
        </authorList>
    </citation>
    <scope>IDENTIFICATION</scope>
</reference>
<evidence type="ECO:0000313" key="1">
    <source>
        <dbReference type="EMBL" id="VDO61600.1"/>
    </source>
</evidence>
<accession>A0A3P7WKP7</accession>
<gene>
    <name evidence="1" type="ORF">HPBE_LOCUS4549</name>
</gene>
<dbReference type="Proteomes" id="UP000050761">
    <property type="component" value="Unassembled WGS sequence"/>
</dbReference>
<protein>
    <submittedName>
        <fullName evidence="1 3">Uncharacterized protein</fullName>
    </submittedName>
</protein>
<proteinExistence type="predicted"/>
<dbReference type="WBParaSite" id="HPBE_0000454801-mRNA-1">
    <property type="protein sequence ID" value="HPBE_0000454801-mRNA-1"/>
    <property type="gene ID" value="HPBE_0000454801"/>
</dbReference>
<accession>A0A183FE06</accession>
<evidence type="ECO:0000313" key="2">
    <source>
        <dbReference type="Proteomes" id="UP000050761"/>
    </source>
</evidence>
<dbReference type="EMBL" id="UZAH01025329">
    <property type="protein sequence ID" value="VDO61600.1"/>
    <property type="molecule type" value="Genomic_DNA"/>
</dbReference>
<sequence>MGLRAQLLPDRYVPAEAHATGAAASASTFSSVGISAAWFSSHPLDFAAFCCVVDEFIGITLSCETD</sequence>
<organism evidence="2 3">
    <name type="scientific">Heligmosomoides polygyrus</name>
    <name type="common">Parasitic roundworm</name>
    <dbReference type="NCBI Taxonomy" id="6339"/>
    <lineage>
        <taxon>Eukaryota</taxon>
        <taxon>Metazoa</taxon>
        <taxon>Ecdysozoa</taxon>
        <taxon>Nematoda</taxon>
        <taxon>Chromadorea</taxon>
        <taxon>Rhabditida</taxon>
        <taxon>Rhabditina</taxon>
        <taxon>Rhabditomorpha</taxon>
        <taxon>Strongyloidea</taxon>
        <taxon>Heligmosomidae</taxon>
        <taxon>Heligmosomoides</taxon>
    </lineage>
</organism>